<protein>
    <submittedName>
        <fullName evidence="17">Uncharacterized protein</fullName>
    </submittedName>
</protein>
<dbReference type="SMART" id="SM00303">
    <property type="entry name" value="GPS"/>
    <property type="match status" value="1"/>
</dbReference>
<feature type="domain" description="GAIN-B" evidence="14">
    <location>
        <begin position="1699"/>
        <end position="1878"/>
    </location>
</feature>
<dbReference type="PROSITE" id="PS50221">
    <property type="entry name" value="GAIN_B"/>
    <property type="match status" value="1"/>
</dbReference>
<dbReference type="InterPro" id="IPR000203">
    <property type="entry name" value="GPS"/>
</dbReference>
<dbReference type="InParanoid" id="A0A1X7VA55"/>
<dbReference type="InterPro" id="IPR057244">
    <property type="entry name" value="GAIN_B"/>
</dbReference>
<dbReference type="Gene3D" id="2.60.220.50">
    <property type="match status" value="1"/>
</dbReference>
<feature type="transmembrane region" description="Helical" evidence="11">
    <location>
        <begin position="1961"/>
        <end position="1982"/>
    </location>
</feature>
<feature type="domain" description="Ig-like" evidence="16">
    <location>
        <begin position="1323"/>
        <end position="1402"/>
    </location>
</feature>
<evidence type="ECO:0000256" key="11">
    <source>
        <dbReference type="SAM" id="Phobius"/>
    </source>
</evidence>
<keyword evidence="7 11" id="KW-0472">Membrane</keyword>
<dbReference type="InterPro" id="IPR053066">
    <property type="entry name" value="ADGR_G7"/>
</dbReference>
<dbReference type="Gene3D" id="1.20.1070.10">
    <property type="entry name" value="Rhodopsin 7-helix transmembrane proteins"/>
    <property type="match status" value="1"/>
</dbReference>
<feature type="domain" description="Ig-like" evidence="16">
    <location>
        <begin position="839"/>
        <end position="945"/>
    </location>
</feature>
<evidence type="ECO:0000256" key="3">
    <source>
        <dbReference type="ARBA" id="ARBA00007343"/>
    </source>
</evidence>
<reference evidence="17" key="1">
    <citation type="submission" date="2017-05" db="UniProtKB">
        <authorList>
            <consortium name="EnsemblMetazoa"/>
        </authorList>
    </citation>
    <scope>IDENTIFICATION</scope>
</reference>
<dbReference type="InterPro" id="IPR007110">
    <property type="entry name" value="Ig-like_dom"/>
</dbReference>
<dbReference type="InterPro" id="IPR003599">
    <property type="entry name" value="Ig_sub"/>
</dbReference>
<accession>A0A1X7VA55</accession>
<evidence type="ECO:0000259" key="14">
    <source>
        <dbReference type="PROSITE" id="PS50221"/>
    </source>
</evidence>
<dbReference type="GO" id="GO:0007166">
    <property type="term" value="P:cell surface receptor signaling pathway"/>
    <property type="evidence" value="ECO:0007669"/>
    <property type="project" value="InterPro"/>
</dbReference>
<dbReference type="InterPro" id="IPR013783">
    <property type="entry name" value="Ig-like_fold"/>
</dbReference>
<comment type="similarity">
    <text evidence="3">Belongs to the G-protein coupled receptor 2 family. Adhesion G-protein coupled receptor (ADGR) subfamily.</text>
</comment>
<comment type="caution">
    <text evidence="9">Lacks conserved residue(s) required for the propagation of feature annotation.</text>
</comment>
<feature type="domain" description="Ig-like" evidence="16">
    <location>
        <begin position="627"/>
        <end position="732"/>
    </location>
</feature>
<organism evidence="17">
    <name type="scientific">Amphimedon queenslandica</name>
    <name type="common">Sponge</name>
    <dbReference type="NCBI Taxonomy" id="400682"/>
    <lineage>
        <taxon>Eukaryota</taxon>
        <taxon>Metazoa</taxon>
        <taxon>Porifera</taxon>
        <taxon>Demospongiae</taxon>
        <taxon>Heteroscleromorpha</taxon>
        <taxon>Haplosclerida</taxon>
        <taxon>Niphatidae</taxon>
        <taxon>Amphimedon</taxon>
    </lineage>
</organism>
<name>A0A1X7VA55_AMPQE</name>
<dbReference type="InterPro" id="IPR017981">
    <property type="entry name" value="GPCR_2-like_7TM"/>
</dbReference>
<evidence type="ECO:0000256" key="4">
    <source>
        <dbReference type="ARBA" id="ARBA00022475"/>
    </source>
</evidence>
<dbReference type="Pfam" id="PF00002">
    <property type="entry name" value="7tm_2"/>
    <property type="match status" value="1"/>
</dbReference>
<dbReference type="InterPro" id="IPR003598">
    <property type="entry name" value="Ig_sub2"/>
</dbReference>
<feature type="domain" description="EGF-like" evidence="13">
    <location>
        <begin position="1253"/>
        <end position="1294"/>
    </location>
</feature>
<evidence type="ECO:0000313" key="17">
    <source>
        <dbReference type="EnsemblMetazoa" id="Aqu2.1.37185_001"/>
    </source>
</evidence>
<feature type="region of interest" description="Disordered" evidence="10">
    <location>
        <begin position="2212"/>
        <end position="2235"/>
    </location>
</feature>
<keyword evidence="9" id="KW-0245">EGF-like domain</keyword>
<dbReference type="Pfam" id="PF07686">
    <property type="entry name" value="V-set"/>
    <property type="match status" value="1"/>
</dbReference>
<feature type="transmembrane region" description="Helical" evidence="11">
    <location>
        <begin position="1994"/>
        <end position="2016"/>
    </location>
</feature>
<evidence type="ECO:0000256" key="1">
    <source>
        <dbReference type="ARBA" id="ARBA00004141"/>
    </source>
</evidence>
<evidence type="ECO:0000256" key="5">
    <source>
        <dbReference type="ARBA" id="ARBA00022692"/>
    </source>
</evidence>
<dbReference type="InterPro" id="IPR013106">
    <property type="entry name" value="Ig_V-set"/>
</dbReference>
<dbReference type="SMART" id="SM00408">
    <property type="entry name" value="IGc2"/>
    <property type="match status" value="5"/>
</dbReference>
<dbReference type="InterPro" id="IPR036179">
    <property type="entry name" value="Ig-like_dom_sf"/>
</dbReference>
<dbReference type="SUPFAM" id="SSF48726">
    <property type="entry name" value="Immunoglobulin"/>
    <property type="match status" value="7"/>
</dbReference>
<dbReference type="SMART" id="SM00409">
    <property type="entry name" value="IG"/>
    <property type="match status" value="7"/>
</dbReference>
<dbReference type="PROSITE" id="PS50261">
    <property type="entry name" value="G_PROTEIN_RECEP_F2_4"/>
    <property type="match status" value="1"/>
</dbReference>
<proteinExistence type="inferred from homology"/>
<comment type="subcellular location">
    <subcellularLocation>
        <location evidence="2">Cell membrane</location>
    </subcellularLocation>
    <subcellularLocation>
        <location evidence="1">Membrane</location>
        <topology evidence="1">Multi-pass membrane protein</topology>
    </subcellularLocation>
</comment>
<evidence type="ECO:0000256" key="2">
    <source>
        <dbReference type="ARBA" id="ARBA00004236"/>
    </source>
</evidence>
<dbReference type="Pfam" id="PF01825">
    <property type="entry name" value="GPS"/>
    <property type="match status" value="1"/>
</dbReference>
<evidence type="ECO:0000259" key="15">
    <source>
        <dbReference type="PROSITE" id="PS50261"/>
    </source>
</evidence>
<dbReference type="Gene3D" id="2.60.40.10">
    <property type="entry name" value="Immunoglobulins"/>
    <property type="match status" value="7"/>
</dbReference>
<dbReference type="OrthoDB" id="5985519at2759"/>
<feature type="domain" description="Ig-like" evidence="16">
    <location>
        <begin position="737"/>
        <end position="831"/>
    </location>
</feature>
<evidence type="ECO:0000256" key="9">
    <source>
        <dbReference type="PROSITE-ProRule" id="PRU00076"/>
    </source>
</evidence>
<feature type="transmembrane region" description="Helical" evidence="11">
    <location>
        <begin position="2036"/>
        <end position="2064"/>
    </location>
</feature>
<keyword evidence="6 11" id="KW-1133">Transmembrane helix</keyword>
<evidence type="ECO:0000259" key="16">
    <source>
        <dbReference type="PROSITE" id="PS50835"/>
    </source>
</evidence>
<dbReference type="InterPro" id="IPR013098">
    <property type="entry name" value="Ig_I-set"/>
</dbReference>
<evidence type="ECO:0000256" key="8">
    <source>
        <dbReference type="ARBA" id="ARBA00023157"/>
    </source>
</evidence>
<dbReference type="GO" id="GO:0005886">
    <property type="term" value="C:plasma membrane"/>
    <property type="evidence" value="ECO:0007669"/>
    <property type="project" value="UniProtKB-SubCell"/>
</dbReference>
<dbReference type="Pfam" id="PF13927">
    <property type="entry name" value="Ig_3"/>
    <property type="match status" value="3"/>
</dbReference>
<feature type="chain" id="PRO_5012101082" evidence="12">
    <location>
        <begin position="17"/>
        <end position="2235"/>
    </location>
</feature>
<evidence type="ECO:0000256" key="10">
    <source>
        <dbReference type="SAM" id="MobiDB-lite"/>
    </source>
</evidence>
<evidence type="ECO:0000259" key="13">
    <source>
        <dbReference type="PROSITE" id="PS50026"/>
    </source>
</evidence>
<evidence type="ECO:0000256" key="7">
    <source>
        <dbReference type="ARBA" id="ARBA00023136"/>
    </source>
</evidence>
<sequence length="2235" mass="246579">MILLLLFLIQVVSCLGADDTSTAEPSSFMSTFEFELFPETSQVLNPHATFASPSLLLPSSTNTIYPFTTSRKKEVATISINSLILPTTSFTALYSITKPVKSAASHFSANDLESKEMLHRSTAAITHILTELSLQPTSSSQVIDPSITLADSYPSMTPSKKVAAMSKSPTDSYLPITAASTLFHESEVINAYSSANDPRPESHMVAISQILTESSLQAILSSQSIDPTLADSYTVYPSIRSTREVAAISKSRTDFYVLPASTASPVFYESEAITTYSSANDPRPELHTVAISHITESSLQPTSSSQTIDLSITLADSYPSMTPSKKVSAISRSPTDSYLPIMATSTLFHESEVINAYSSANDVESREILHTTTNDILTESYNALTIASLLPVTSNHDHIFNPSLTMTTIPTTSSDDIISYSSRNESPSGSTQIIIDPMSTLTQANDQTSSQFASILTVSTTANQITPVPTLIFPSSPYDELEDFMLLQSSSIFPESDFSSKINIFTTSFFFNEPTPSSHLPLQPSNGFSSLSNLLLLTTTEEVMPFDSSTISPDEAASFIIVSSTDEFLSTLEATSSDDLFSGFFSSSDEFEPTPTLSSSIDLFSSDFLMSEYMTSFIPSPSPSISPQIVTLILGPENTTANYSETATLSCTFSSPFRLSADLIWYHDYEEINETIDKHNITTDVHESEEDYNVTTVFTLTIEDVVLEDQGYYECAIDDEEYPDIRGTAYLTIQKPPTINATEKSLSVDEGGEAVLQVTVFGGVPPVNEEEVEWLFTSFDGISSDITNETCTCNITTSNEAYTLTLHSVLRTDRGNYTLAVYHPTGLHKISIELIVNVPPCAMIANYSTDIIIVNETDSVELRCNVESYPELEYEIEWYSMQNGTEKLQNSSKFLIDYTIEDNETGLVFVTQSQLIITDITLYDDGAYTCSAGPQSACNATFNITVQSPPSVGSLVNGSIIYGVVSENVTIQFVLTNAGVPPILSNDTQWVFNESESLEEDSSVIFSDDRLSLTLTNLSFTNEGNYTITIANPAGTDSASLFLDVEGLLHATSREVAVAENDNVTIGFTIEGDDPIYQVDDFEWYYTNLSNITQAVVENNRLSLSNDLRSLTIISVQLEDRGNYTLEINNRRSSTVYLDVKIAPRLIYTKGENQTRNTSSSTTFNCSADGVPRPTIQWIRNGRTLFSSNRFNITSRIDNDQSIHERQAVSSYLTISDMQLQDDGNYNCKADNLFLSPASLSTDYILTVIDNRPPPFCDQNPNECGSNGNCGDLPGGGYECICNNGYSYNGEECLSDPPGVNIPPKLKRIEVKYDKELLTVHGPFPMETVQNIPAKLFSNLTMICYSEGIPQPETTWYKDGQPLTCNKRFFQILEVQQTDRGYYQCKVKSTSESQESGEFLVNITGVLAFRIRIEAEEQSNATVIVKMIRNNIINTRVGDGIVISVELLEQPTKRRKRNPPMELTIVVTLFFEEEAPESQDAIRDEARESLKSEIENEGYRVVNISRFDGCPRNNTYINGTELEWPELNIGDTAIISCPCGGLDLRSTGLIASHKCGGTFETGGQWEDLKDEKCIFSETTKAICELAGKPSDEKVEQLGSLTEDVTNFEPAEVITATVVLLTTGQDAKGNFNLSKGFLNVVNNIASVNVTVLRTSQEEARVTTKLMDSLHNVSEGLPIESNDKPAILLEELFVVLVQGVDQRSFANNTFVANLRNNSLVNDSLELVDNSNGEYSNSTAFLTLPPNLFDNLALSNVSNLADKLVSIAFTDETLFLRRTSAIENKKVGSVIFSVSVANQSRIDNLTNPTVDMSFQIIKKPQAEFAVTCVYWDAKLDEGYGDWSTEGCIVNETEYLNDSSRVLCHCNHLTSFAIILDLTPMETPTDGPDHYSYTLSAITYIGTIVSTVCLLITIVTFLSVKKLRRTEHGQLLIHLSVALIGLYGIFIGSSLSIKIHVLCSMTAILLQYFFLVIFMLMAALAVDLYLKLVVVLGGKISYYVLKATIVSWVLPIFITLFSFAPDHSNFYKRNYFCRPYDIPFYVGMIAPFAVIYLFNWIIFFIILVRLLLRRDVSPQEGQSKYKKIKQQLIAAIGLSVLLGLGWGMGIPASSQFFEKTPAVQKTFEVLFVSLTSFQGLAVFVMQCLRSLEARTIWSTWYHGTLKYSLQSSNNARLTISSDKGQTKVRETGSTFPETRLNGNEQIIDGVEGQQIELISQSPSDESNGQAGDTTETIMNPGFI</sequence>
<dbReference type="CDD" id="cd00053">
    <property type="entry name" value="EGF"/>
    <property type="match status" value="1"/>
</dbReference>
<keyword evidence="4" id="KW-1003">Cell membrane</keyword>
<dbReference type="eggNOG" id="KOG4193">
    <property type="taxonomic scope" value="Eukaryota"/>
</dbReference>
<dbReference type="InterPro" id="IPR000832">
    <property type="entry name" value="GPCR_2_secretin-like"/>
</dbReference>
<dbReference type="InterPro" id="IPR046338">
    <property type="entry name" value="GAIN_dom_sf"/>
</dbReference>
<feature type="transmembrane region" description="Helical" evidence="11">
    <location>
        <begin position="2084"/>
        <end position="2101"/>
    </location>
</feature>
<dbReference type="GO" id="GO:0004930">
    <property type="term" value="F:G protein-coupled receptor activity"/>
    <property type="evidence" value="ECO:0007669"/>
    <property type="project" value="InterPro"/>
</dbReference>
<dbReference type="SUPFAM" id="SSF81321">
    <property type="entry name" value="Family A G protein-coupled receptor-like"/>
    <property type="match status" value="1"/>
</dbReference>
<feature type="signal peptide" evidence="12">
    <location>
        <begin position="1"/>
        <end position="16"/>
    </location>
</feature>
<evidence type="ECO:0000256" key="12">
    <source>
        <dbReference type="SAM" id="SignalP"/>
    </source>
</evidence>
<feature type="transmembrane region" description="Helical" evidence="11">
    <location>
        <begin position="2121"/>
        <end position="2140"/>
    </location>
</feature>
<dbReference type="PROSITE" id="PS50835">
    <property type="entry name" value="IG_LIKE"/>
    <property type="match status" value="5"/>
</dbReference>
<dbReference type="Pfam" id="PF07679">
    <property type="entry name" value="I-set"/>
    <property type="match status" value="2"/>
</dbReference>
<dbReference type="PROSITE" id="PS50026">
    <property type="entry name" value="EGF_3"/>
    <property type="match status" value="1"/>
</dbReference>
<keyword evidence="12" id="KW-0732">Signal</keyword>
<dbReference type="InterPro" id="IPR000742">
    <property type="entry name" value="EGF"/>
</dbReference>
<keyword evidence="8" id="KW-1015">Disulfide bond</keyword>
<feature type="compositionally biased region" description="Polar residues" evidence="10">
    <location>
        <begin position="2212"/>
        <end position="2229"/>
    </location>
</feature>
<keyword evidence="5 11" id="KW-0812">Transmembrane</keyword>
<dbReference type="PROSITE" id="PS01186">
    <property type="entry name" value="EGF_2"/>
    <property type="match status" value="1"/>
</dbReference>
<feature type="transmembrane region" description="Helical" evidence="11">
    <location>
        <begin position="1928"/>
        <end position="1949"/>
    </location>
</feature>
<evidence type="ECO:0000256" key="6">
    <source>
        <dbReference type="ARBA" id="ARBA00022989"/>
    </source>
</evidence>
<dbReference type="CDD" id="cd15040">
    <property type="entry name" value="7tmB2_Adhesion"/>
    <property type="match status" value="1"/>
</dbReference>
<dbReference type="PANTHER" id="PTHR47767">
    <property type="entry name" value="ADHESION G PROTEIN-COUPLED RECEPTOR G7"/>
    <property type="match status" value="1"/>
</dbReference>
<dbReference type="EnsemblMetazoa" id="Aqu2.1.37185_001">
    <property type="protein sequence ID" value="Aqu2.1.37185_001"/>
    <property type="gene ID" value="Aqu2.1.37185"/>
</dbReference>
<feature type="domain" description="G-protein coupled receptors family 2 profile 2" evidence="15">
    <location>
        <begin position="1891"/>
        <end position="2142"/>
    </location>
</feature>
<feature type="domain" description="Ig-like" evidence="16">
    <location>
        <begin position="1144"/>
        <end position="1247"/>
    </location>
</feature>
<feature type="transmembrane region" description="Helical" evidence="11">
    <location>
        <begin position="1893"/>
        <end position="1916"/>
    </location>
</feature>